<dbReference type="Proteomes" id="UP001500621">
    <property type="component" value="Unassembled WGS sequence"/>
</dbReference>
<feature type="region of interest" description="Disordered" evidence="1">
    <location>
        <begin position="166"/>
        <end position="187"/>
    </location>
</feature>
<comment type="caution">
    <text evidence="3">The sequence shown here is derived from an EMBL/GenBank/DDBJ whole genome shotgun (WGS) entry which is preliminary data.</text>
</comment>
<evidence type="ECO:0000313" key="3">
    <source>
        <dbReference type="EMBL" id="GAA4670312.1"/>
    </source>
</evidence>
<dbReference type="Pfam" id="PF09350">
    <property type="entry name" value="DJC28_CD"/>
    <property type="match status" value="1"/>
</dbReference>
<organism evidence="3 4">
    <name type="scientific">Nocardioides nanhaiensis</name>
    <dbReference type="NCBI Taxonomy" id="1476871"/>
    <lineage>
        <taxon>Bacteria</taxon>
        <taxon>Bacillati</taxon>
        <taxon>Actinomycetota</taxon>
        <taxon>Actinomycetes</taxon>
        <taxon>Propionibacteriales</taxon>
        <taxon>Nocardioidaceae</taxon>
        <taxon>Nocardioides</taxon>
    </lineage>
</organism>
<keyword evidence="4" id="KW-1185">Reference proteome</keyword>
<reference evidence="4" key="1">
    <citation type="journal article" date="2019" name="Int. J. Syst. Evol. Microbiol.">
        <title>The Global Catalogue of Microorganisms (GCM) 10K type strain sequencing project: providing services to taxonomists for standard genome sequencing and annotation.</title>
        <authorList>
            <consortium name="The Broad Institute Genomics Platform"/>
            <consortium name="The Broad Institute Genome Sequencing Center for Infectious Disease"/>
            <person name="Wu L."/>
            <person name="Ma J."/>
        </authorList>
    </citation>
    <scope>NUCLEOTIDE SEQUENCE [LARGE SCALE GENOMIC DNA]</scope>
    <source>
        <strain evidence="4">JCM 18127</strain>
    </source>
</reference>
<dbReference type="RefSeq" id="WP_345262337.1">
    <property type="nucleotide sequence ID" value="NZ_BAABIM010000001.1"/>
</dbReference>
<proteinExistence type="predicted"/>
<evidence type="ECO:0000259" key="2">
    <source>
        <dbReference type="Pfam" id="PF09350"/>
    </source>
</evidence>
<evidence type="ECO:0000256" key="1">
    <source>
        <dbReference type="SAM" id="MobiDB-lite"/>
    </source>
</evidence>
<feature type="domain" description="DnaJ homologue subfamily C member 28 conserved" evidence="2">
    <location>
        <begin position="40"/>
        <end position="107"/>
    </location>
</feature>
<sequence>MTQPEQPQDDEPEKADRTGRRDKRTGRSAAAVRMQHQSSWVDQQIRVAMAKGEFDDLPGAGKPIRDLGGSHDPDWWVKRLVEREQITGVLPPSLQLRKEDAELDARLDALAVESEVRRDLTDFNERVIRARYSLAEGPPLVTMPRDVEAEVAAWRERREARREQARAAVAAARAAEPPRRRRWWRRG</sequence>
<gene>
    <name evidence="3" type="ORF">GCM10023226_03600</name>
</gene>
<feature type="compositionally biased region" description="Low complexity" evidence="1">
    <location>
        <begin position="166"/>
        <end position="175"/>
    </location>
</feature>
<dbReference type="EMBL" id="BAABIM010000001">
    <property type="protein sequence ID" value="GAA4670312.1"/>
    <property type="molecule type" value="Genomic_DNA"/>
</dbReference>
<protein>
    <recommendedName>
        <fullName evidence="2">DnaJ homologue subfamily C member 28 conserved domain-containing protein</fullName>
    </recommendedName>
</protein>
<feature type="region of interest" description="Disordered" evidence="1">
    <location>
        <begin position="1"/>
        <end position="37"/>
    </location>
</feature>
<evidence type="ECO:0000313" key="4">
    <source>
        <dbReference type="Proteomes" id="UP001500621"/>
    </source>
</evidence>
<dbReference type="InterPro" id="IPR018961">
    <property type="entry name" value="DnaJ_homolog_subfam-C_membr-28"/>
</dbReference>
<accession>A0ABP8VSE9</accession>
<name>A0ABP8VSE9_9ACTN</name>